<dbReference type="PANTHER" id="PTHR36834:SF1">
    <property type="entry name" value="INTEGRAL MEMBRANE PROTEIN"/>
    <property type="match status" value="1"/>
</dbReference>
<feature type="transmembrane region" description="Helical" evidence="1">
    <location>
        <begin position="79"/>
        <end position="100"/>
    </location>
</feature>
<feature type="transmembrane region" description="Helical" evidence="1">
    <location>
        <begin position="6"/>
        <end position="25"/>
    </location>
</feature>
<feature type="transmembrane region" description="Helical" evidence="1">
    <location>
        <begin position="170"/>
        <end position="196"/>
    </location>
</feature>
<feature type="transmembrane region" description="Helical" evidence="1">
    <location>
        <begin position="109"/>
        <end position="130"/>
    </location>
</feature>
<keyword evidence="1" id="KW-0472">Membrane</keyword>
<dbReference type="Pfam" id="PF04892">
    <property type="entry name" value="VanZ"/>
    <property type="match status" value="1"/>
</dbReference>
<evidence type="ECO:0000256" key="1">
    <source>
        <dbReference type="SAM" id="Phobius"/>
    </source>
</evidence>
<evidence type="ECO:0000313" key="3">
    <source>
        <dbReference type="EMBL" id="VUW92467.1"/>
    </source>
</evidence>
<reference evidence="3 4" key="1">
    <citation type="submission" date="2019-07" db="EMBL/GenBank/DDBJ databases">
        <authorList>
            <person name="Hibberd C M."/>
            <person name="Gehrig L. J."/>
            <person name="Chang H.-W."/>
            <person name="Venkatesh S."/>
        </authorList>
    </citation>
    <scope>NUCLEOTIDE SEQUENCE [LARGE SCALE GENOMIC DNA]</scope>
    <source>
        <strain evidence="3">Ruminococcus_torques_SSTS_Bg7063</strain>
    </source>
</reference>
<dbReference type="RefSeq" id="WP_144366213.1">
    <property type="nucleotide sequence ID" value="NZ_CABHNA010000018.1"/>
</dbReference>
<keyword evidence="1" id="KW-0812">Transmembrane</keyword>
<dbReference type="Proteomes" id="UP000363661">
    <property type="component" value="Unassembled WGS sequence"/>
</dbReference>
<dbReference type="AlphaFoldDB" id="A0A564SBE4"/>
<protein>
    <submittedName>
        <fullName evidence="3">VanZ like family protein</fullName>
    </submittedName>
</protein>
<feature type="domain" description="VanZ-like" evidence="2">
    <location>
        <begin position="42"/>
        <end position="152"/>
    </location>
</feature>
<keyword evidence="4" id="KW-1185">Reference proteome</keyword>
<accession>A0A564SBE4</accession>
<gene>
    <name evidence="3" type="ORF">RTSSTS7063_00138</name>
</gene>
<dbReference type="PANTHER" id="PTHR36834">
    <property type="entry name" value="MEMBRANE PROTEIN-RELATED"/>
    <property type="match status" value="1"/>
</dbReference>
<keyword evidence="1" id="KW-1133">Transmembrane helix</keyword>
<evidence type="ECO:0000313" key="4">
    <source>
        <dbReference type="Proteomes" id="UP000363661"/>
    </source>
</evidence>
<proteinExistence type="predicted"/>
<sequence length="198" mass="22868">MSRIYNALIELVAATVFIIPVWCVYEKIFFQSWKRTLIYMIFGFYLVVVLALVGFPNITMSQMEFTVNLIPFIYMLSDLVNACLNVLLFVPFGFFLPMLWKEFRSIKRVALAGIVATFFIEISQLFTGRATDIDDIITNSIGTLIGYFTVRFVTENFTKRTLSDSKINDFYLICGSVGVIMFFLQPFVSTWLWGILLR</sequence>
<dbReference type="EMBL" id="CABHNA010000018">
    <property type="protein sequence ID" value="VUW92467.1"/>
    <property type="molecule type" value="Genomic_DNA"/>
</dbReference>
<dbReference type="InterPro" id="IPR053150">
    <property type="entry name" value="Teicoplanin_resist-assoc"/>
</dbReference>
<feature type="transmembrane region" description="Helical" evidence="1">
    <location>
        <begin position="136"/>
        <end position="158"/>
    </location>
</feature>
<feature type="transmembrane region" description="Helical" evidence="1">
    <location>
        <begin position="37"/>
        <end position="59"/>
    </location>
</feature>
<name>A0A564SBE4_9FIRM</name>
<evidence type="ECO:0000259" key="2">
    <source>
        <dbReference type="Pfam" id="PF04892"/>
    </source>
</evidence>
<organism evidence="3 4">
    <name type="scientific">[Ruminococcus] torques</name>
    <dbReference type="NCBI Taxonomy" id="33039"/>
    <lineage>
        <taxon>Bacteria</taxon>
        <taxon>Bacillati</taxon>
        <taxon>Bacillota</taxon>
        <taxon>Clostridia</taxon>
        <taxon>Lachnospirales</taxon>
        <taxon>Lachnospiraceae</taxon>
        <taxon>Mediterraneibacter</taxon>
    </lineage>
</organism>
<dbReference type="InterPro" id="IPR006976">
    <property type="entry name" value="VanZ-like"/>
</dbReference>